<sequence>MRAPMETKRLTPYQGRGIVYYRPLVIGEASSSKMNQPSLQFSNVVEKVPNSAVGISDKELDELAKIADELGVNSTLFVDSNVVLVGVADHGKDPIEPMMLTGIEPGSSSKDVGVVLAEQNNLSIGGIDTGSACIAIEKTPEQDMLIADLVPGSLAKVSKTVGSSYIMQGQGIEQGTVDAIKAGENCMPPCAKGR</sequence>
<comment type="caution">
    <text evidence="1">The sequence shown here is derived from an EMBL/GenBank/DDBJ whole genome shotgun (WGS) entry which is preliminary data.</text>
</comment>
<name>A0ABR2B3P3_9ROSI</name>
<reference evidence="1 2" key="1">
    <citation type="journal article" date="2024" name="G3 (Bethesda)">
        <title>Genome assembly of Hibiscus sabdariffa L. provides insights into metabolisms of medicinal natural products.</title>
        <authorList>
            <person name="Kim T."/>
        </authorList>
    </citation>
    <scope>NUCLEOTIDE SEQUENCE [LARGE SCALE GENOMIC DNA]</scope>
    <source>
        <strain evidence="1">TK-2024</strain>
        <tissue evidence="1">Old leaves</tissue>
    </source>
</reference>
<protein>
    <submittedName>
        <fullName evidence="1">Uncharacterized protein</fullName>
    </submittedName>
</protein>
<dbReference type="EMBL" id="JBBPBM010000204">
    <property type="protein sequence ID" value="KAK8500847.1"/>
    <property type="molecule type" value="Genomic_DNA"/>
</dbReference>
<accession>A0ABR2B3P3</accession>
<evidence type="ECO:0000313" key="1">
    <source>
        <dbReference type="EMBL" id="KAK8500847.1"/>
    </source>
</evidence>
<keyword evidence="2" id="KW-1185">Reference proteome</keyword>
<gene>
    <name evidence="1" type="ORF">V6N12_011494</name>
</gene>
<proteinExistence type="predicted"/>
<evidence type="ECO:0000313" key="2">
    <source>
        <dbReference type="Proteomes" id="UP001472677"/>
    </source>
</evidence>
<organism evidence="1 2">
    <name type="scientific">Hibiscus sabdariffa</name>
    <name type="common">roselle</name>
    <dbReference type="NCBI Taxonomy" id="183260"/>
    <lineage>
        <taxon>Eukaryota</taxon>
        <taxon>Viridiplantae</taxon>
        <taxon>Streptophyta</taxon>
        <taxon>Embryophyta</taxon>
        <taxon>Tracheophyta</taxon>
        <taxon>Spermatophyta</taxon>
        <taxon>Magnoliopsida</taxon>
        <taxon>eudicotyledons</taxon>
        <taxon>Gunneridae</taxon>
        <taxon>Pentapetalae</taxon>
        <taxon>rosids</taxon>
        <taxon>malvids</taxon>
        <taxon>Malvales</taxon>
        <taxon>Malvaceae</taxon>
        <taxon>Malvoideae</taxon>
        <taxon>Hibiscus</taxon>
    </lineage>
</organism>
<dbReference type="Proteomes" id="UP001472677">
    <property type="component" value="Unassembled WGS sequence"/>
</dbReference>